<feature type="non-terminal residue" evidence="2">
    <location>
        <position position="1"/>
    </location>
</feature>
<gene>
    <name evidence="2" type="ORF">PCOR1329_LOCUS13371</name>
</gene>
<evidence type="ECO:0000313" key="3">
    <source>
        <dbReference type="Proteomes" id="UP001189429"/>
    </source>
</evidence>
<sequence>PPRPDAGPRPAVGLFNHRAFLVMVICLVANAVLGVAMDLALAPAYYFAHGPGWHTAPWSPSIQGALAVHLVVQAILAWYAVPILRLHVGFVTRNELAQEWKEDTNYVVFDELTGEPREIDDLTEEEYDELFDDFVYVKSRNVWDQGCMRNWMLFWCAPRCDPAELGEF</sequence>
<evidence type="ECO:0000256" key="1">
    <source>
        <dbReference type="SAM" id="Phobius"/>
    </source>
</evidence>
<keyword evidence="3" id="KW-1185">Reference proteome</keyword>
<keyword evidence="1" id="KW-0472">Membrane</keyword>
<keyword evidence="1" id="KW-0812">Transmembrane</keyword>
<dbReference type="EMBL" id="CAUYUJ010003947">
    <property type="protein sequence ID" value="CAK0807503.1"/>
    <property type="molecule type" value="Genomic_DNA"/>
</dbReference>
<name>A0ABN9QN04_9DINO</name>
<keyword evidence="1" id="KW-1133">Transmembrane helix</keyword>
<proteinExistence type="predicted"/>
<reference evidence="2" key="1">
    <citation type="submission" date="2023-10" db="EMBL/GenBank/DDBJ databases">
        <authorList>
            <person name="Chen Y."/>
            <person name="Shah S."/>
            <person name="Dougan E. K."/>
            <person name="Thang M."/>
            <person name="Chan C."/>
        </authorList>
    </citation>
    <scope>NUCLEOTIDE SEQUENCE [LARGE SCALE GENOMIC DNA]</scope>
</reference>
<evidence type="ECO:0008006" key="4">
    <source>
        <dbReference type="Google" id="ProtNLM"/>
    </source>
</evidence>
<protein>
    <recommendedName>
        <fullName evidence="4">Protein S-acyltransferase</fullName>
    </recommendedName>
</protein>
<organism evidence="2 3">
    <name type="scientific">Prorocentrum cordatum</name>
    <dbReference type="NCBI Taxonomy" id="2364126"/>
    <lineage>
        <taxon>Eukaryota</taxon>
        <taxon>Sar</taxon>
        <taxon>Alveolata</taxon>
        <taxon>Dinophyceae</taxon>
        <taxon>Prorocentrales</taxon>
        <taxon>Prorocentraceae</taxon>
        <taxon>Prorocentrum</taxon>
    </lineage>
</organism>
<feature type="transmembrane region" description="Helical" evidence="1">
    <location>
        <begin position="20"/>
        <end position="46"/>
    </location>
</feature>
<accession>A0ABN9QN04</accession>
<dbReference type="Proteomes" id="UP001189429">
    <property type="component" value="Unassembled WGS sequence"/>
</dbReference>
<comment type="caution">
    <text evidence="2">The sequence shown here is derived from an EMBL/GenBank/DDBJ whole genome shotgun (WGS) entry which is preliminary data.</text>
</comment>
<evidence type="ECO:0000313" key="2">
    <source>
        <dbReference type="EMBL" id="CAK0807503.1"/>
    </source>
</evidence>
<feature type="transmembrane region" description="Helical" evidence="1">
    <location>
        <begin position="66"/>
        <end position="84"/>
    </location>
</feature>